<evidence type="ECO:0000313" key="7">
    <source>
        <dbReference type="Proteomes" id="UP000266673"/>
    </source>
</evidence>
<sequence length="134" mass="15848">MGRFESITWFDLYLGRLEKTEGDEAIQLCWYGGMDVSEIFVERKTHREDWTGEKSVKEHFQIKEKNINKYLRDEHDMADNFKKLRDKGKSEKEISDLEQLANDPVLRTFYNRTTFQLPGNARVRISLDTKLPTA</sequence>
<evidence type="ECO:0000313" key="6">
    <source>
        <dbReference type="EMBL" id="RIB10782.1"/>
    </source>
</evidence>
<gene>
    <name evidence="6" type="ORF">C2G38_2205224</name>
</gene>
<keyword evidence="7" id="KW-1185">Reference proteome</keyword>
<dbReference type="Gene3D" id="3.20.100.30">
    <property type="entry name" value="VTC, catalytic tunnel domain"/>
    <property type="match status" value="1"/>
</dbReference>
<evidence type="ECO:0000256" key="3">
    <source>
        <dbReference type="ARBA" id="ARBA00022989"/>
    </source>
</evidence>
<feature type="domain" description="VTC" evidence="5">
    <location>
        <begin position="10"/>
        <end position="131"/>
    </location>
</feature>
<dbReference type="InterPro" id="IPR018966">
    <property type="entry name" value="VTC_domain"/>
</dbReference>
<comment type="caution">
    <text evidence="6">The sequence shown here is derived from an EMBL/GenBank/DDBJ whole genome shotgun (WGS) entry which is preliminary data.</text>
</comment>
<dbReference type="GO" id="GO:0000329">
    <property type="term" value="C:fungal-type vacuole membrane"/>
    <property type="evidence" value="ECO:0007669"/>
    <property type="project" value="TreeGrafter"/>
</dbReference>
<dbReference type="Proteomes" id="UP000266673">
    <property type="component" value="Unassembled WGS sequence"/>
</dbReference>
<keyword evidence="4" id="KW-0472">Membrane</keyword>
<dbReference type="InterPro" id="IPR051572">
    <property type="entry name" value="VTC_Complex_Subunit"/>
</dbReference>
<dbReference type="Pfam" id="PF09359">
    <property type="entry name" value="VTC"/>
    <property type="match status" value="1"/>
</dbReference>
<dbReference type="InterPro" id="IPR042267">
    <property type="entry name" value="VTC_sf"/>
</dbReference>
<dbReference type="PANTHER" id="PTHR46140:SF1">
    <property type="entry name" value="VACUOLAR TRANSPORTER CHAPERONE COMPLEX SUBUNIT 4-RELATED"/>
    <property type="match status" value="1"/>
</dbReference>
<dbReference type="STRING" id="44941.A0A397UKJ1"/>
<comment type="subcellular location">
    <subcellularLocation>
        <location evidence="1">Endomembrane system</location>
        <topology evidence="1">Multi-pass membrane protein</topology>
    </subcellularLocation>
</comment>
<dbReference type="EMBL" id="QKWP01001211">
    <property type="protein sequence ID" value="RIB10782.1"/>
    <property type="molecule type" value="Genomic_DNA"/>
</dbReference>
<dbReference type="GO" id="GO:0033254">
    <property type="term" value="C:vacuolar transporter chaperone complex"/>
    <property type="evidence" value="ECO:0007669"/>
    <property type="project" value="TreeGrafter"/>
</dbReference>
<dbReference type="OrthoDB" id="2676533at2759"/>
<protein>
    <submittedName>
        <fullName evidence="6">VTC domain-containing protein</fullName>
    </submittedName>
</protein>
<proteinExistence type="predicted"/>
<dbReference type="GO" id="GO:0012505">
    <property type="term" value="C:endomembrane system"/>
    <property type="evidence" value="ECO:0007669"/>
    <property type="project" value="UniProtKB-SubCell"/>
</dbReference>
<evidence type="ECO:0000256" key="1">
    <source>
        <dbReference type="ARBA" id="ARBA00004127"/>
    </source>
</evidence>
<organism evidence="6 7">
    <name type="scientific">Gigaspora rosea</name>
    <dbReference type="NCBI Taxonomy" id="44941"/>
    <lineage>
        <taxon>Eukaryota</taxon>
        <taxon>Fungi</taxon>
        <taxon>Fungi incertae sedis</taxon>
        <taxon>Mucoromycota</taxon>
        <taxon>Glomeromycotina</taxon>
        <taxon>Glomeromycetes</taxon>
        <taxon>Diversisporales</taxon>
        <taxon>Gigasporaceae</taxon>
        <taxon>Gigaspora</taxon>
    </lineage>
</organism>
<keyword evidence="2" id="KW-0812">Transmembrane</keyword>
<evidence type="ECO:0000259" key="5">
    <source>
        <dbReference type="Pfam" id="PF09359"/>
    </source>
</evidence>
<dbReference type="PANTHER" id="PTHR46140">
    <property type="entry name" value="VACUOLAR TRANSPORTER CHAPERONE 1-RELATED"/>
    <property type="match status" value="1"/>
</dbReference>
<dbReference type="AlphaFoldDB" id="A0A397UKJ1"/>
<name>A0A397UKJ1_9GLOM</name>
<reference evidence="6 7" key="1">
    <citation type="submission" date="2018-06" db="EMBL/GenBank/DDBJ databases">
        <title>Comparative genomics reveals the genomic features of Rhizophagus irregularis, R. cerebriforme, R. diaphanum and Gigaspora rosea, and their symbiotic lifestyle signature.</title>
        <authorList>
            <person name="Morin E."/>
            <person name="San Clemente H."/>
            <person name="Chen E.C.H."/>
            <person name="De La Providencia I."/>
            <person name="Hainaut M."/>
            <person name="Kuo A."/>
            <person name="Kohler A."/>
            <person name="Murat C."/>
            <person name="Tang N."/>
            <person name="Roy S."/>
            <person name="Loubradou J."/>
            <person name="Henrissat B."/>
            <person name="Grigoriev I.V."/>
            <person name="Corradi N."/>
            <person name="Roux C."/>
            <person name="Martin F.M."/>
        </authorList>
    </citation>
    <scope>NUCLEOTIDE SEQUENCE [LARGE SCALE GENOMIC DNA]</scope>
    <source>
        <strain evidence="6 7">DAOM 194757</strain>
    </source>
</reference>
<keyword evidence="3" id="KW-1133">Transmembrane helix</keyword>
<accession>A0A397UKJ1</accession>
<evidence type="ECO:0000256" key="2">
    <source>
        <dbReference type="ARBA" id="ARBA00022692"/>
    </source>
</evidence>
<dbReference type="GO" id="GO:0006799">
    <property type="term" value="P:polyphosphate biosynthetic process"/>
    <property type="evidence" value="ECO:0007669"/>
    <property type="project" value="UniProtKB-ARBA"/>
</dbReference>
<evidence type="ECO:0000256" key="4">
    <source>
        <dbReference type="ARBA" id="ARBA00023136"/>
    </source>
</evidence>